<dbReference type="PROSITE" id="PS50137">
    <property type="entry name" value="DS_RBD"/>
    <property type="match status" value="1"/>
</dbReference>
<keyword evidence="7 9" id="KW-0378">Hydrolase</keyword>
<keyword evidence="9" id="KW-0479">Metal-binding</keyword>
<dbReference type="HAMAP" id="MF_00104">
    <property type="entry name" value="RNase_III"/>
    <property type="match status" value="1"/>
</dbReference>
<dbReference type="CDD" id="cd00593">
    <property type="entry name" value="RIBOc"/>
    <property type="match status" value="1"/>
</dbReference>
<feature type="binding site" evidence="9">
    <location>
        <position position="123"/>
    </location>
    <ligand>
        <name>Mg(2+)</name>
        <dbReference type="ChEBI" id="CHEBI:18420"/>
    </ligand>
</feature>
<evidence type="ECO:0000259" key="10">
    <source>
        <dbReference type="PROSITE" id="PS50137"/>
    </source>
</evidence>
<dbReference type="Pfam" id="PF14622">
    <property type="entry name" value="Ribonucleas_3_3"/>
    <property type="match status" value="1"/>
</dbReference>
<keyword evidence="13" id="KW-1185">Reference proteome</keyword>
<dbReference type="GO" id="GO:0006397">
    <property type="term" value="P:mRNA processing"/>
    <property type="evidence" value="ECO:0007669"/>
    <property type="project" value="UniProtKB-UniRule"/>
</dbReference>
<keyword evidence="8 9" id="KW-0694">RNA-binding</keyword>
<dbReference type="PROSITE" id="PS50142">
    <property type="entry name" value="RNASE_3_2"/>
    <property type="match status" value="1"/>
</dbReference>
<organism evidence="12 13">
    <name type="scientific">Clostridium bornimense</name>
    <dbReference type="NCBI Taxonomy" id="1216932"/>
    <lineage>
        <taxon>Bacteria</taxon>
        <taxon>Bacillati</taxon>
        <taxon>Bacillota</taxon>
        <taxon>Clostridia</taxon>
        <taxon>Eubacteriales</taxon>
        <taxon>Clostridiaceae</taxon>
        <taxon>Clostridium</taxon>
    </lineage>
</organism>
<evidence type="ECO:0000256" key="4">
    <source>
        <dbReference type="ARBA" id="ARBA00022664"/>
    </source>
</evidence>
<dbReference type="FunFam" id="1.10.1520.10:FF:000001">
    <property type="entry name" value="Ribonuclease 3"/>
    <property type="match status" value="1"/>
</dbReference>
<feature type="active site" evidence="9">
    <location>
        <position position="123"/>
    </location>
</feature>
<comment type="catalytic activity">
    <reaction evidence="1 9">
        <text>Endonucleolytic cleavage to 5'-phosphomonoester.</text>
        <dbReference type="EC" id="3.1.26.3"/>
    </reaction>
</comment>
<feature type="domain" description="DRBM" evidence="10">
    <location>
        <begin position="161"/>
        <end position="230"/>
    </location>
</feature>
<dbReference type="Proteomes" id="UP000019426">
    <property type="component" value="Chromosome M2/40_rep1"/>
</dbReference>
<evidence type="ECO:0000313" key="13">
    <source>
        <dbReference type="Proteomes" id="UP000019426"/>
    </source>
</evidence>
<keyword evidence="6 9" id="KW-0255">Endonuclease</keyword>
<proteinExistence type="inferred from homology"/>
<dbReference type="GO" id="GO:0019843">
    <property type="term" value="F:rRNA binding"/>
    <property type="evidence" value="ECO:0007669"/>
    <property type="project" value="UniProtKB-KW"/>
</dbReference>
<dbReference type="GO" id="GO:0046872">
    <property type="term" value="F:metal ion binding"/>
    <property type="evidence" value="ECO:0007669"/>
    <property type="project" value="UniProtKB-KW"/>
</dbReference>
<dbReference type="GO" id="GO:0008033">
    <property type="term" value="P:tRNA processing"/>
    <property type="evidence" value="ECO:0007669"/>
    <property type="project" value="UniProtKB-KW"/>
</dbReference>
<keyword evidence="5 9" id="KW-0540">Nuclease</keyword>
<comment type="function">
    <text evidence="9">Digests double-stranded RNA. Involved in the processing of primary rRNA transcript to yield the immediate precursors to the large and small rRNAs (23S and 16S). Processes some mRNAs, and tRNAs when they are encoded in the rRNA operon. Processes pre-crRNA and tracrRNA of type II CRISPR loci if present in the organism.</text>
</comment>
<dbReference type="AlphaFoldDB" id="W6RXB6"/>
<evidence type="ECO:0000256" key="9">
    <source>
        <dbReference type="HAMAP-Rule" id="MF_00104"/>
    </source>
</evidence>
<keyword evidence="9" id="KW-0699">rRNA-binding</keyword>
<dbReference type="PROSITE" id="PS00517">
    <property type="entry name" value="RNASE_3_1"/>
    <property type="match status" value="1"/>
</dbReference>
<evidence type="ECO:0000256" key="1">
    <source>
        <dbReference type="ARBA" id="ARBA00000109"/>
    </source>
</evidence>
<keyword evidence="4 9" id="KW-0507">mRNA processing</keyword>
<comment type="subunit">
    <text evidence="9">Homodimer.</text>
</comment>
<dbReference type="InterPro" id="IPR000999">
    <property type="entry name" value="RNase_III_dom"/>
</dbReference>
<evidence type="ECO:0000256" key="6">
    <source>
        <dbReference type="ARBA" id="ARBA00022759"/>
    </source>
</evidence>
<dbReference type="SMART" id="SM00535">
    <property type="entry name" value="RIBOc"/>
    <property type="match status" value="1"/>
</dbReference>
<dbReference type="SMART" id="SM00358">
    <property type="entry name" value="DSRM"/>
    <property type="match status" value="1"/>
</dbReference>
<dbReference type="EC" id="3.1.26.3" evidence="9"/>
<dbReference type="GO" id="GO:0010468">
    <property type="term" value="P:regulation of gene expression"/>
    <property type="evidence" value="ECO:0007669"/>
    <property type="project" value="TreeGrafter"/>
</dbReference>
<evidence type="ECO:0000259" key="11">
    <source>
        <dbReference type="PROSITE" id="PS50142"/>
    </source>
</evidence>
<dbReference type="RefSeq" id="WP_044038680.1">
    <property type="nucleotide sequence ID" value="NZ_HG917868.1"/>
</dbReference>
<comment type="similarity">
    <text evidence="2">Belongs to the ribonuclease III family.</text>
</comment>
<protein>
    <recommendedName>
        <fullName evidence="9">Ribonuclease 3</fullName>
        <ecNumber evidence="9">3.1.26.3</ecNumber>
    </recommendedName>
    <alternativeName>
        <fullName evidence="9">Ribonuclease III</fullName>
        <shortName evidence="9">RNase III</shortName>
    </alternativeName>
</protein>
<reference evidence="12 13" key="1">
    <citation type="submission" date="2013-11" db="EMBL/GenBank/DDBJ databases">
        <title>Complete genome sequence of Clostridum sp. M2/40.</title>
        <authorList>
            <person name="Wibberg D."/>
            <person name="Puehler A."/>
            <person name="Schlueter A."/>
        </authorList>
    </citation>
    <scope>NUCLEOTIDE SEQUENCE [LARGE SCALE GENOMIC DNA]</scope>
    <source>
        <strain evidence="13">M2/40</strain>
    </source>
</reference>
<dbReference type="PANTHER" id="PTHR11207:SF0">
    <property type="entry name" value="RIBONUCLEASE 3"/>
    <property type="match status" value="1"/>
</dbReference>
<dbReference type="GO" id="GO:0004525">
    <property type="term" value="F:ribonuclease III activity"/>
    <property type="evidence" value="ECO:0007669"/>
    <property type="project" value="UniProtKB-UniRule"/>
</dbReference>
<feature type="binding site" evidence="9">
    <location>
        <position position="120"/>
    </location>
    <ligand>
        <name>Mg(2+)</name>
        <dbReference type="ChEBI" id="CHEBI:18420"/>
    </ligand>
</feature>
<sequence>MDKKILIEELSKRLKIEFNNRHLLLEAITHSSYAKPKIKVEYNERLEFLGDAVLQVVISDYLYNKYKEKKEGELSKLRSLIVCENSLYKIATKWDLGKFIRMSKGEELTGGRHRVSILADAVEAIIAAIYLDRGMEIVRGFVLENFEEIINLATENKIIMDYKSKLQEYYQQLGDSEIVYDTIRFEGPPHRRKFFVKVLVNNEIEGYGEGYSKKEGEQKAAKDLLNHLEVIDEK</sequence>
<evidence type="ECO:0000256" key="8">
    <source>
        <dbReference type="ARBA" id="ARBA00022884"/>
    </source>
</evidence>
<dbReference type="NCBIfam" id="TIGR02191">
    <property type="entry name" value="RNaseIII"/>
    <property type="match status" value="1"/>
</dbReference>
<feature type="binding site" evidence="9">
    <location>
        <position position="47"/>
    </location>
    <ligand>
        <name>Mg(2+)</name>
        <dbReference type="ChEBI" id="CHEBI:18420"/>
    </ligand>
</feature>
<keyword evidence="9" id="KW-0819">tRNA processing</keyword>
<dbReference type="InterPro" id="IPR014720">
    <property type="entry name" value="dsRBD_dom"/>
</dbReference>
<dbReference type="eggNOG" id="COG0571">
    <property type="taxonomic scope" value="Bacteria"/>
</dbReference>
<dbReference type="HOGENOM" id="CLU_000907_1_3_9"/>
<dbReference type="KEGG" id="clt:CM240_1895"/>
<evidence type="ECO:0000256" key="3">
    <source>
        <dbReference type="ARBA" id="ARBA00022552"/>
    </source>
</evidence>
<dbReference type="OrthoDB" id="9805026at2"/>
<dbReference type="GO" id="GO:0005737">
    <property type="term" value="C:cytoplasm"/>
    <property type="evidence" value="ECO:0007669"/>
    <property type="project" value="UniProtKB-SubCell"/>
</dbReference>
<keyword evidence="3 9" id="KW-0698">rRNA processing</keyword>
<keyword evidence="9" id="KW-0963">Cytoplasm</keyword>
<dbReference type="CDD" id="cd10845">
    <property type="entry name" value="DSRM_RNAse_III_family"/>
    <property type="match status" value="1"/>
</dbReference>
<evidence type="ECO:0000256" key="7">
    <source>
        <dbReference type="ARBA" id="ARBA00022801"/>
    </source>
</evidence>
<evidence type="ECO:0000256" key="2">
    <source>
        <dbReference type="ARBA" id="ARBA00010183"/>
    </source>
</evidence>
<dbReference type="PATRIC" id="fig|1216932.3.peg.1894"/>
<evidence type="ECO:0000256" key="5">
    <source>
        <dbReference type="ARBA" id="ARBA00022722"/>
    </source>
</evidence>
<keyword evidence="9" id="KW-0460">Magnesium</keyword>
<dbReference type="InterPro" id="IPR036389">
    <property type="entry name" value="RNase_III_sf"/>
</dbReference>
<dbReference type="GO" id="GO:0003725">
    <property type="term" value="F:double-stranded RNA binding"/>
    <property type="evidence" value="ECO:0007669"/>
    <property type="project" value="TreeGrafter"/>
</dbReference>
<dbReference type="SUPFAM" id="SSF54768">
    <property type="entry name" value="dsRNA-binding domain-like"/>
    <property type="match status" value="1"/>
</dbReference>
<dbReference type="SUPFAM" id="SSF69065">
    <property type="entry name" value="RNase III domain-like"/>
    <property type="match status" value="1"/>
</dbReference>
<dbReference type="EMBL" id="HG917868">
    <property type="protein sequence ID" value="CDM69053.1"/>
    <property type="molecule type" value="Genomic_DNA"/>
</dbReference>
<gene>
    <name evidence="9 12" type="primary">rnc</name>
    <name evidence="12" type="ORF">CM240_1895</name>
</gene>
<accession>W6RXB6</accession>
<dbReference type="PANTHER" id="PTHR11207">
    <property type="entry name" value="RIBONUCLEASE III"/>
    <property type="match status" value="1"/>
</dbReference>
<name>W6RXB6_9CLOT</name>
<dbReference type="Gene3D" id="1.10.1520.10">
    <property type="entry name" value="Ribonuclease III domain"/>
    <property type="match status" value="1"/>
</dbReference>
<dbReference type="Pfam" id="PF00035">
    <property type="entry name" value="dsrm"/>
    <property type="match status" value="1"/>
</dbReference>
<dbReference type="Gene3D" id="3.30.160.20">
    <property type="match status" value="1"/>
</dbReference>
<dbReference type="InterPro" id="IPR011907">
    <property type="entry name" value="RNase_III"/>
</dbReference>
<evidence type="ECO:0000313" key="12">
    <source>
        <dbReference type="EMBL" id="CDM69053.1"/>
    </source>
</evidence>
<dbReference type="GO" id="GO:0006364">
    <property type="term" value="P:rRNA processing"/>
    <property type="evidence" value="ECO:0007669"/>
    <property type="project" value="UniProtKB-UniRule"/>
</dbReference>
<comment type="cofactor">
    <cofactor evidence="9">
        <name>Mg(2+)</name>
        <dbReference type="ChEBI" id="CHEBI:18420"/>
    </cofactor>
</comment>
<dbReference type="STRING" id="1216932.CM240_1895"/>
<feature type="domain" description="RNase III" evidence="11">
    <location>
        <begin position="7"/>
        <end position="134"/>
    </location>
</feature>
<feature type="active site" evidence="9">
    <location>
        <position position="51"/>
    </location>
</feature>
<comment type="subcellular location">
    <subcellularLocation>
        <location evidence="9">Cytoplasm</location>
    </subcellularLocation>
</comment>